<sequence length="214" mass="23902">MAPNVDKKKIEEIVAAEMQKQNLKGEDVTVSVVITEPVQAEVDELSTLDSNFRYAGYTRSLAKLFRYLAFTSDLGEAFRPVVNVGIVNLAYAISFGYCFVDVGYEAYKLRERGYVAEHDPTKKITMTQCIVERATFQAVASIAVPTIVIHSTVDITRKILAKVGRFQKWGPTIAGLSAIPLLPMFFDHPIEHAMESAFRNYGPWKDEAPKPHAD</sequence>
<evidence type="ECO:0000256" key="1">
    <source>
        <dbReference type="ARBA" id="ARBA00009224"/>
    </source>
</evidence>
<dbReference type="PANTHER" id="PTHR11001">
    <property type="entry name" value="MITOCHONDRIAL FISSION PROCESS PROTEIN 1"/>
    <property type="match status" value="1"/>
</dbReference>
<evidence type="ECO:0000256" key="2">
    <source>
        <dbReference type="ARBA" id="ARBA00017835"/>
    </source>
</evidence>
<organism evidence="4">
    <name type="scientific">Spumella elongata</name>
    <dbReference type="NCBI Taxonomy" id="89044"/>
    <lineage>
        <taxon>Eukaryota</taxon>
        <taxon>Sar</taxon>
        <taxon>Stramenopiles</taxon>
        <taxon>Ochrophyta</taxon>
        <taxon>Chrysophyceae</taxon>
        <taxon>Chromulinales</taxon>
        <taxon>Chromulinaceae</taxon>
        <taxon>Spumella</taxon>
    </lineage>
</organism>
<name>A0A7S3GYM5_9STRA</name>
<dbReference type="GO" id="GO:0000266">
    <property type="term" value="P:mitochondrial fission"/>
    <property type="evidence" value="ECO:0007669"/>
    <property type="project" value="TreeGrafter"/>
</dbReference>
<accession>A0A7S3GYM5</accession>
<gene>
    <name evidence="4" type="ORF">SELO1098_LOCUS8990</name>
</gene>
<comment type="similarity">
    <text evidence="1">Belongs to the MTFP1 family.</text>
</comment>
<protein>
    <recommendedName>
        <fullName evidence="2">Mitochondrial fission process protein 1</fullName>
    </recommendedName>
    <alternativeName>
        <fullName evidence="3">Mitochondrial 18 kDa protein</fullName>
    </alternativeName>
</protein>
<proteinExistence type="inferred from homology"/>
<dbReference type="Pfam" id="PF10558">
    <property type="entry name" value="MTP18"/>
    <property type="match status" value="1"/>
</dbReference>
<dbReference type="EMBL" id="HBIC01017997">
    <property type="protein sequence ID" value="CAE0280157.1"/>
    <property type="molecule type" value="Transcribed_RNA"/>
</dbReference>
<dbReference type="AlphaFoldDB" id="A0A7S3GYM5"/>
<dbReference type="PANTHER" id="PTHR11001:SF2">
    <property type="entry name" value="MITOCHONDRIAL FISSION PROCESS PROTEIN 1"/>
    <property type="match status" value="1"/>
</dbReference>
<evidence type="ECO:0000313" key="4">
    <source>
        <dbReference type="EMBL" id="CAE0280157.1"/>
    </source>
</evidence>
<dbReference type="InterPro" id="IPR019560">
    <property type="entry name" value="Mitochondrial_18_kDa_protein"/>
</dbReference>
<dbReference type="GO" id="GO:0005739">
    <property type="term" value="C:mitochondrion"/>
    <property type="evidence" value="ECO:0007669"/>
    <property type="project" value="TreeGrafter"/>
</dbReference>
<reference evidence="4" key="1">
    <citation type="submission" date="2021-01" db="EMBL/GenBank/DDBJ databases">
        <authorList>
            <person name="Corre E."/>
            <person name="Pelletier E."/>
            <person name="Niang G."/>
            <person name="Scheremetjew M."/>
            <person name="Finn R."/>
            <person name="Kale V."/>
            <person name="Holt S."/>
            <person name="Cochrane G."/>
            <person name="Meng A."/>
            <person name="Brown T."/>
            <person name="Cohen L."/>
        </authorList>
    </citation>
    <scope>NUCLEOTIDE SEQUENCE</scope>
    <source>
        <strain evidence="4">CCAP 955/1</strain>
    </source>
</reference>
<evidence type="ECO:0000256" key="3">
    <source>
        <dbReference type="ARBA" id="ARBA00029631"/>
    </source>
</evidence>